<accession>A0A2S5KSA4</accession>
<dbReference type="NCBIfam" id="TIGR02523">
    <property type="entry name" value="type_IV_pilV"/>
    <property type="match status" value="1"/>
</dbReference>
<gene>
    <name evidence="1" type="primary">pilV</name>
    <name evidence="1" type="ORF">C4K68_08695</name>
</gene>
<dbReference type="AlphaFoldDB" id="A0A2S5KSA4"/>
<name>A0A2S5KSA4_9PROT</name>
<evidence type="ECO:0000313" key="1">
    <source>
        <dbReference type="EMBL" id="PPC77737.1"/>
    </source>
</evidence>
<dbReference type="Proteomes" id="UP000238196">
    <property type="component" value="Unassembled WGS sequence"/>
</dbReference>
<dbReference type="EMBL" id="PRLP01000026">
    <property type="protein sequence ID" value="PPC77737.1"/>
    <property type="molecule type" value="Genomic_DNA"/>
</dbReference>
<reference evidence="1 2" key="1">
    <citation type="submission" date="2018-02" db="EMBL/GenBank/DDBJ databases">
        <title>novel marine gammaproteobacteria from coastal saline agro ecosystem.</title>
        <authorList>
            <person name="Krishnan R."/>
            <person name="Ramesh Kumar N."/>
        </authorList>
    </citation>
    <scope>NUCLEOTIDE SEQUENCE [LARGE SCALE GENOMIC DNA]</scope>
    <source>
        <strain evidence="1 2">228</strain>
    </source>
</reference>
<evidence type="ECO:0000313" key="2">
    <source>
        <dbReference type="Proteomes" id="UP000238196"/>
    </source>
</evidence>
<organism evidence="1 2">
    <name type="scientific">Proteobacteria bacterium 228</name>
    <dbReference type="NCBI Taxonomy" id="2083153"/>
    <lineage>
        <taxon>Bacteria</taxon>
        <taxon>Pseudomonadati</taxon>
        <taxon>Pseudomonadota</taxon>
    </lineage>
</organism>
<dbReference type="OrthoDB" id="8547299at2"/>
<protein>
    <submittedName>
        <fullName evidence="1">Type IV pilus modification protein PilV</fullName>
    </submittedName>
</protein>
<comment type="caution">
    <text evidence="1">The sequence shown here is derived from an EMBL/GenBank/DDBJ whole genome shotgun (WGS) entry which is preliminary data.</text>
</comment>
<sequence>MMFRHRRDHSALPATLPSLQRGVGMLEVLITLLVLAAGLLGSAALHLNTLRESQLANQRGQAVTLAQDISGRLLGDRGNIATYNDFDSQTGGSCTSCTDAQQALADWKTRVEANLPSGRIQLSNTGGSLYQVRIYWDENRSGVTGLNCNKEEWDESTDMACYQLMVQL</sequence>
<dbReference type="InterPro" id="IPR013362">
    <property type="entry name" value="Pilus_4_PilV"/>
</dbReference>
<proteinExistence type="predicted"/>